<keyword evidence="3" id="KW-1185">Reference proteome</keyword>
<sequence length="302" mass="33412">MLTTIEMKQHAIAALNARIAHDLALAKECFNVDLVIGKNLKVEFNMKGRAAGQAKMVGSKFGGYDSRKYTIRFNVNMMIMSEKAWWHLLDETVSHEIAHIVDYVQRNKSGHDSRWKFIHAMLNGSSETYHQLEVACAEYEYNVHGKVVKLGPVRHNKIQEGKSYRVEVNGIMRPLTKANFVGVVEKTAMTSVPTRANEVAPYTVKTGVVATQKKVAIAKAVKVAVVKPAATVMPIAANTTSTAKRHTAPSGLIVRHKPSKLADQIWADGIQMKADFIAEYEARGGKSASSAFHSVYAWYIGK</sequence>
<dbReference type="PANTHER" id="PTHR38773:SF1">
    <property type="entry name" value="PROTEIN SPRT"/>
    <property type="match status" value="1"/>
</dbReference>
<dbReference type="RefSeq" id="YP_003969479.1">
    <property type="nucleotide sequence ID" value="NC_014636.1"/>
</dbReference>
<evidence type="ECO:0000313" key="2">
    <source>
        <dbReference type="EMBL" id="ADM80033.1"/>
    </source>
</evidence>
<dbReference type="OrthoDB" id="13898at10239"/>
<dbReference type="EMBL" id="HM452126">
    <property type="protein sequence ID" value="ADM80033.1"/>
    <property type="molecule type" value="Genomic_DNA"/>
</dbReference>
<organism evidence="2 3">
    <name type="scientific">Aeromonas phage phiAS5</name>
    <dbReference type="NCBI Taxonomy" id="879630"/>
    <lineage>
        <taxon>Viruses</taxon>
        <taxon>Duplodnaviria</taxon>
        <taxon>Heunggongvirae</taxon>
        <taxon>Uroviricota</taxon>
        <taxon>Caudoviricetes</taxon>
        <taxon>Pantevenvirales</taxon>
        <taxon>Straboviridae</taxon>
        <taxon>Chrysonvirus</taxon>
        <taxon>Chrysonvirus as5</taxon>
    </lineage>
</organism>
<feature type="domain" description="SprT-like" evidence="1">
    <location>
        <begin position="17"/>
        <end position="173"/>
    </location>
</feature>
<dbReference type="KEGG" id="vg:9861597"/>
<dbReference type="InterPro" id="IPR006640">
    <property type="entry name" value="SprT-like_domain"/>
</dbReference>
<name>E1A2T7_9CAUD</name>
<dbReference type="PANTHER" id="PTHR38773">
    <property type="entry name" value="PROTEIN SPRT"/>
    <property type="match status" value="1"/>
</dbReference>
<gene>
    <name evidence="2" type="ORF">phiAS5_ORF0190</name>
</gene>
<dbReference type="GO" id="GO:0006950">
    <property type="term" value="P:response to stress"/>
    <property type="evidence" value="ECO:0007669"/>
    <property type="project" value="UniProtKB-ARBA"/>
</dbReference>
<reference evidence="2 3" key="1">
    <citation type="journal article" date="2012" name="Vet. Microbiol.">
        <title>Complete genome sequence and characterization of a broad-host range T4-like bacteriophage phiAS5 infecting Aeromonas salmonicida subsp. salmonicida.</title>
        <authorList>
            <person name="Kim J.H."/>
            <person name="Son J.S."/>
            <person name="Choi Y.J."/>
            <person name="Choresca C.H.Jr."/>
            <person name="Shin S.P."/>
            <person name="Han J.E."/>
            <person name="Jun J.W."/>
            <person name="Park S.C."/>
        </authorList>
    </citation>
    <scope>NUCLEOTIDE SEQUENCE [LARGE SCALE GENOMIC DNA]</scope>
</reference>
<dbReference type="SMART" id="SM00731">
    <property type="entry name" value="SprT"/>
    <property type="match status" value="1"/>
</dbReference>
<dbReference type="Proteomes" id="UP000002236">
    <property type="component" value="Segment"/>
</dbReference>
<protein>
    <recommendedName>
        <fullName evidence="1">SprT-like domain-containing protein</fullName>
    </recommendedName>
</protein>
<accession>E1A2T7</accession>
<proteinExistence type="predicted"/>
<evidence type="ECO:0000313" key="3">
    <source>
        <dbReference type="Proteomes" id="UP000002236"/>
    </source>
</evidence>
<evidence type="ECO:0000259" key="1">
    <source>
        <dbReference type="SMART" id="SM00731"/>
    </source>
</evidence>
<dbReference type="Pfam" id="PF10263">
    <property type="entry name" value="SprT-like"/>
    <property type="match status" value="1"/>
</dbReference>
<dbReference type="GeneID" id="9861597"/>